<comment type="caution">
    <text evidence="1">The sequence shown here is derived from an EMBL/GenBank/DDBJ whole genome shotgun (WGS) entry which is preliminary data.</text>
</comment>
<dbReference type="Proteomes" id="UP001163603">
    <property type="component" value="Chromosome 11"/>
</dbReference>
<reference evidence="2" key="1">
    <citation type="journal article" date="2023" name="G3 (Bethesda)">
        <title>Genome assembly and association tests identify interacting loci associated with vigor, precocity, and sex in interspecific pistachio rootstocks.</title>
        <authorList>
            <person name="Palmer W."/>
            <person name="Jacygrad E."/>
            <person name="Sagayaradj S."/>
            <person name="Cavanaugh K."/>
            <person name="Han R."/>
            <person name="Bertier L."/>
            <person name="Beede B."/>
            <person name="Kafkas S."/>
            <person name="Golino D."/>
            <person name="Preece J."/>
            <person name="Michelmore R."/>
        </authorList>
    </citation>
    <scope>NUCLEOTIDE SEQUENCE [LARGE SCALE GENOMIC DNA]</scope>
</reference>
<gene>
    <name evidence="1" type="ORF">Pint_31605</name>
</gene>
<dbReference type="EMBL" id="CM047746">
    <property type="protein sequence ID" value="KAJ0020421.1"/>
    <property type="molecule type" value="Genomic_DNA"/>
</dbReference>
<sequence>MGNASGRESEERVNAIDPTVPRSNGELGVLLAPPDNPSPSPFLFTPQVVFNLSCCCTWMECLAALDCLTVFNSFYESPALALVIKEQHRVPISPLHRVDSLPFSNQMWQTEPHASGSPPEQGIPTIIAWIYGGNEVAVEGSWDRWTSR</sequence>
<proteinExistence type="predicted"/>
<evidence type="ECO:0000313" key="2">
    <source>
        <dbReference type="Proteomes" id="UP001163603"/>
    </source>
</evidence>
<organism evidence="1 2">
    <name type="scientific">Pistacia integerrima</name>
    <dbReference type="NCBI Taxonomy" id="434235"/>
    <lineage>
        <taxon>Eukaryota</taxon>
        <taxon>Viridiplantae</taxon>
        <taxon>Streptophyta</taxon>
        <taxon>Embryophyta</taxon>
        <taxon>Tracheophyta</taxon>
        <taxon>Spermatophyta</taxon>
        <taxon>Magnoliopsida</taxon>
        <taxon>eudicotyledons</taxon>
        <taxon>Gunneridae</taxon>
        <taxon>Pentapetalae</taxon>
        <taxon>rosids</taxon>
        <taxon>malvids</taxon>
        <taxon>Sapindales</taxon>
        <taxon>Anacardiaceae</taxon>
        <taxon>Pistacia</taxon>
    </lineage>
</organism>
<protein>
    <submittedName>
        <fullName evidence="1">Uncharacterized protein</fullName>
    </submittedName>
</protein>
<name>A0ACC0XPU5_9ROSI</name>
<evidence type="ECO:0000313" key="1">
    <source>
        <dbReference type="EMBL" id="KAJ0020421.1"/>
    </source>
</evidence>
<accession>A0ACC0XPU5</accession>
<keyword evidence="2" id="KW-1185">Reference proteome</keyword>